<evidence type="ECO:0000313" key="3">
    <source>
        <dbReference type="EMBL" id="MFC7142882.1"/>
    </source>
</evidence>
<sequence>MDVEACVLIRADFYRSSTIDSIESALSKQFGDKQVLNQQVFSVKDWELRCGADMYGPHRSIDSNYFEEVYAFLVKSSDVEDISQILTVGLLNNDTIEELDKQTAVEARSTRTKIREALEQITSKYPGGLTTDESPYPGIFMVHTDTDVVSSVDATKAFRTSIADLDAYGIDPYESLTVVDDRVVIADDWESRRESPLTTISQVDDTLYPLNNTDDWASWFRLTFRQLKLLIQPLLVDHWLRSRSAAIRSVDNDSHGFTIPETDETKEPADVRDTEEDLESLRDDWVQEYTTTTDDLSQMKQLLENYVQGESSPPIETPIPPNGKGYLTCWISHLESRITDLEYSLERIQTKLDMIARIIQDRLQSAATRSNLSLQTSVKRLTWLLLGLGILQFVVSIRDTDLAGMVIEYMNPVLAFVPMTELIVLLSGFLFIGYVVGRLK</sequence>
<reference evidence="3 4" key="1">
    <citation type="journal article" date="2019" name="Int. J. Syst. Evol. Microbiol.">
        <title>The Global Catalogue of Microorganisms (GCM) 10K type strain sequencing project: providing services to taxonomists for standard genome sequencing and annotation.</title>
        <authorList>
            <consortium name="The Broad Institute Genomics Platform"/>
            <consortium name="The Broad Institute Genome Sequencing Center for Infectious Disease"/>
            <person name="Wu L."/>
            <person name="Ma J."/>
        </authorList>
    </citation>
    <scope>NUCLEOTIDE SEQUENCE [LARGE SCALE GENOMIC DNA]</scope>
    <source>
        <strain evidence="3 4">XZYJT29</strain>
    </source>
</reference>
<name>A0ABD5Y6K3_9EURY</name>
<dbReference type="GeneID" id="78823244"/>
<dbReference type="RefSeq" id="WP_274326335.1">
    <property type="nucleotide sequence ID" value="NZ_CP118159.1"/>
</dbReference>
<evidence type="ECO:0008006" key="5">
    <source>
        <dbReference type="Google" id="ProtNLM"/>
    </source>
</evidence>
<dbReference type="EMBL" id="JBHTAS010000002">
    <property type="protein sequence ID" value="MFC7142882.1"/>
    <property type="molecule type" value="Genomic_DNA"/>
</dbReference>
<proteinExistence type="predicted"/>
<feature type="compositionally biased region" description="Basic and acidic residues" evidence="1">
    <location>
        <begin position="263"/>
        <end position="272"/>
    </location>
</feature>
<evidence type="ECO:0000256" key="2">
    <source>
        <dbReference type="SAM" id="Phobius"/>
    </source>
</evidence>
<protein>
    <recommendedName>
        <fullName evidence="5">CorA-like Mg2+ transporter protein</fullName>
    </recommendedName>
</protein>
<keyword evidence="2" id="KW-0472">Membrane</keyword>
<accession>A0ABD5Y6K3</accession>
<dbReference type="Proteomes" id="UP001596432">
    <property type="component" value="Unassembled WGS sequence"/>
</dbReference>
<organism evidence="3 4">
    <name type="scientific">Halosimplex aquaticum</name>
    <dbReference type="NCBI Taxonomy" id="3026162"/>
    <lineage>
        <taxon>Archaea</taxon>
        <taxon>Methanobacteriati</taxon>
        <taxon>Methanobacteriota</taxon>
        <taxon>Stenosarchaea group</taxon>
        <taxon>Halobacteria</taxon>
        <taxon>Halobacteriales</taxon>
        <taxon>Haloarculaceae</taxon>
        <taxon>Halosimplex</taxon>
    </lineage>
</organism>
<feature type="transmembrane region" description="Helical" evidence="2">
    <location>
        <begin position="409"/>
        <end position="436"/>
    </location>
</feature>
<dbReference type="AlphaFoldDB" id="A0ABD5Y6K3"/>
<evidence type="ECO:0000313" key="4">
    <source>
        <dbReference type="Proteomes" id="UP001596432"/>
    </source>
</evidence>
<gene>
    <name evidence="3" type="ORF">ACFQMA_24030</name>
</gene>
<evidence type="ECO:0000256" key="1">
    <source>
        <dbReference type="SAM" id="MobiDB-lite"/>
    </source>
</evidence>
<keyword evidence="4" id="KW-1185">Reference proteome</keyword>
<keyword evidence="2" id="KW-0812">Transmembrane</keyword>
<feature type="region of interest" description="Disordered" evidence="1">
    <location>
        <begin position="256"/>
        <end position="277"/>
    </location>
</feature>
<comment type="caution">
    <text evidence="3">The sequence shown here is derived from an EMBL/GenBank/DDBJ whole genome shotgun (WGS) entry which is preliminary data.</text>
</comment>
<keyword evidence="2" id="KW-1133">Transmembrane helix</keyword>